<feature type="transmembrane region" description="Helical" evidence="1">
    <location>
        <begin position="20"/>
        <end position="42"/>
    </location>
</feature>
<evidence type="ECO:0000259" key="3">
    <source>
        <dbReference type="PROSITE" id="PS50113"/>
    </source>
</evidence>
<dbReference type="PANTHER" id="PTHR44757">
    <property type="entry name" value="DIGUANYLATE CYCLASE DGCP"/>
    <property type="match status" value="1"/>
</dbReference>
<keyword evidence="1" id="KW-0812">Transmembrane</keyword>
<dbReference type="CDD" id="cd00130">
    <property type="entry name" value="PAS"/>
    <property type="match status" value="2"/>
</dbReference>
<evidence type="ECO:0000313" key="6">
    <source>
        <dbReference type="EMBL" id="EAI8858415.1"/>
    </source>
</evidence>
<evidence type="ECO:0000259" key="5">
    <source>
        <dbReference type="PROSITE" id="PS50887"/>
    </source>
</evidence>
<dbReference type="InterPro" id="IPR035965">
    <property type="entry name" value="PAS-like_dom_sf"/>
</dbReference>
<feature type="transmembrane region" description="Helical" evidence="1">
    <location>
        <begin position="255"/>
        <end position="280"/>
    </location>
</feature>
<feature type="domain" description="EAL" evidence="4">
    <location>
        <begin position="1014"/>
        <end position="1271"/>
    </location>
</feature>
<feature type="domain" description="PAC" evidence="3">
    <location>
        <begin position="670"/>
        <end position="723"/>
    </location>
</feature>
<dbReference type="InterPro" id="IPR035919">
    <property type="entry name" value="EAL_sf"/>
</dbReference>
<name>A0A5L8J879_CAMFE</name>
<dbReference type="PROSITE" id="PS50883">
    <property type="entry name" value="EAL"/>
    <property type="match status" value="1"/>
</dbReference>
<dbReference type="CDD" id="cd01949">
    <property type="entry name" value="GGDEF"/>
    <property type="match status" value="1"/>
</dbReference>
<dbReference type="EMBL" id="AACCXK010000007">
    <property type="protein sequence ID" value="EAK0453035.1"/>
    <property type="molecule type" value="Genomic_DNA"/>
</dbReference>
<feature type="domain" description="PAC" evidence="3">
    <location>
        <begin position="793"/>
        <end position="845"/>
    </location>
</feature>
<dbReference type="InterPro" id="IPR043128">
    <property type="entry name" value="Rev_trsase/Diguanyl_cyclase"/>
</dbReference>
<dbReference type="SMART" id="SM00052">
    <property type="entry name" value="EAL"/>
    <property type="match status" value="1"/>
</dbReference>
<dbReference type="SMART" id="SM00091">
    <property type="entry name" value="PAS"/>
    <property type="match status" value="4"/>
</dbReference>
<gene>
    <name evidence="7" type="ORF">AAH17_05120</name>
    <name evidence="6" type="ORF">CX802_00945</name>
</gene>
<dbReference type="InterPro" id="IPR013655">
    <property type="entry name" value="PAS_fold_3"/>
</dbReference>
<dbReference type="PROSITE" id="PS50112">
    <property type="entry name" value="PAS"/>
    <property type="match status" value="2"/>
</dbReference>
<dbReference type="SUPFAM" id="SSF141868">
    <property type="entry name" value="EAL domain-like"/>
    <property type="match status" value="1"/>
</dbReference>
<accession>A0A5L8J879</accession>
<organism evidence="6 8">
    <name type="scientific">Campylobacter fetus</name>
    <dbReference type="NCBI Taxonomy" id="196"/>
    <lineage>
        <taxon>Bacteria</taxon>
        <taxon>Pseudomonadati</taxon>
        <taxon>Campylobacterota</taxon>
        <taxon>Epsilonproteobacteria</taxon>
        <taxon>Campylobacterales</taxon>
        <taxon>Campylobacteraceae</taxon>
        <taxon>Campylobacter</taxon>
    </lineage>
</organism>
<dbReference type="CDD" id="cd01948">
    <property type="entry name" value="EAL"/>
    <property type="match status" value="1"/>
</dbReference>
<proteinExistence type="predicted"/>
<evidence type="ECO:0000259" key="4">
    <source>
        <dbReference type="PROSITE" id="PS50883"/>
    </source>
</evidence>
<dbReference type="SUPFAM" id="SSF55785">
    <property type="entry name" value="PYP-like sensor domain (PAS domain)"/>
    <property type="match status" value="4"/>
</dbReference>
<dbReference type="InterPro" id="IPR001633">
    <property type="entry name" value="EAL_dom"/>
</dbReference>
<dbReference type="InterPro" id="IPR029787">
    <property type="entry name" value="Nucleotide_cyclase"/>
</dbReference>
<dbReference type="RefSeq" id="WP_024305327.1">
    <property type="nucleotide sequence ID" value="NZ_AACCWR020000015.1"/>
</dbReference>
<reference evidence="6 8" key="1">
    <citation type="submission" date="2018-06" db="EMBL/GenBank/DDBJ databases">
        <authorList>
            <consortium name="PulseNet: The National Subtyping Network for Foodborne Disease Surveillance"/>
            <person name="Tarr C.L."/>
            <person name="Trees E."/>
            <person name="Katz L.S."/>
            <person name="Carleton-Romer H.A."/>
            <person name="Stroika S."/>
            <person name="Kucerova Z."/>
            <person name="Roache K.F."/>
            <person name="Sabol A.L."/>
            <person name="Besser J."/>
            <person name="Gerner-Smidt P."/>
        </authorList>
    </citation>
    <scope>NUCLEOTIDE SEQUENCE [LARGE SCALE GENOMIC DNA]</scope>
    <source>
        <strain evidence="7">2014D-0197</strain>
        <strain evidence="6 8">PNUSAC001503</strain>
    </source>
</reference>
<dbReference type="Pfam" id="PF13426">
    <property type="entry name" value="PAS_9"/>
    <property type="match status" value="2"/>
</dbReference>
<feature type="domain" description="PAS" evidence="2">
    <location>
        <begin position="474"/>
        <end position="515"/>
    </location>
</feature>
<dbReference type="EMBL" id="AABTCC010000002">
    <property type="protein sequence ID" value="EAI8858415.1"/>
    <property type="molecule type" value="Genomic_DNA"/>
</dbReference>
<feature type="domain" description="PAS" evidence="2">
    <location>
        <begin position="720"/>
        <end position="765"/>
    </location>
</feature>
<dbReference type="PROSITE" id="PS50113">
    <property type="entry name" value="PAC"/>
    <property type="match status" value="2"/>
</dbReference>
<dbReference type="GeneID" id="61064212"/>
<dbReference type="InterPro" id="IPR000700">
    <property type="entry name" value="PAS-assoc_C"/>
</dbReference>
<evidence type="ECO:0000313" key="8">
    <source>
        <dbReference type="Proteomes" id="UP000535509"/>
    </source>
</evidence>
<dbReference type="InterPro" id="IPR052155">
    <property type="entry name" value="Biofilm_reg_signaling"/>
</dbReference>
<dbReference type="Pfam" id="PF00990">
    <property type="entry name" value="GGDEF"/>
    <property type="match status" value="1"/>
</dbReference>
<evidence type="ECO:0000313" key="7">
    <source>
        <dbReference type="EMBL" id="EAK0453035.1"/>
    </source>
</evidence>
<dbReference type="InterPro" id="IPR000014">
    <property type="entry name" value="PAS"/>
</dbReference>
<evidence type="ECO:0000259" key="2">
    <source>
        <dbReference type="PROSITE" id="PS50112"/>
    </source>
</evidence>
<keyword evidence="8" id="KW-1185">Reference proteome</keyword>
<dbReference type="Pfam" id="PF08447">
    <property type="entry name" value="PAS_3"/>
    <property type="match status" value="2"/>
</dbReference>
<sequence length="1375" mass="159030">MFVDKGDVSLSSGLLKRAYLIFILCVGSIVCFLSFIIFVELYKLEDGLKRSNSYHMMRVMSKLETIHSELAYLLEDNISDEEFYETIADNDILDGIFLTDNNFTIIKSYSKFQNDLSSLKLFNYKDHFNKYGFFISKFIYLEPDHPNIFIILPYVNGVNLVGMLDASKLASFALLDDANKYSYMMDSEGFIVLDSIGSNIYDTFNIDYDWKNSQKMHLSVDYSTKQLSFYSVEFNKGLNLAIISKEPFFDIFNSYLVVIAVAIILLVFACLVLIDNIIFLKRNVISPISKLKSLLSGLEIGEIDVNKFKSNKDFDDICYEILNLYTSQVIAKNDLRDYKEQYALIFQKSSIKILFVDAKNGQIIEASESAIEFYGYDKDMLLTMNVFDLQATSLYDYSYSKLADMNDDENIYCSHRLANGDLKIVQIKITPVSSYLNDFYFMIIWDATENQKMIENLNKEKHLLLSSPILIATFKVDENWKIIQISNNVSDILGYNIEDILFKNFSFRSIIHKEDIANLIVDIKHRMKLIDTPYETDNELDRLCRIKLSNGNYDWFKVFIKISKDANGDMFVTVFMFNSTNQKLTEDIFKDKINKYQNLLWATSGMSFEYDIKKRVYTFSNSFINLLGYRNSDDLGVINSENISKIVYKSDLDKVVLAWDNYLKGLSPSINTEIRCIAKDGRYIWVCIKAKTATSNLDGTPNLISGMLEDITIKKESEAQLQLIASVFSYSREGIMITDLNGLILDVNDAFVQITGYGKEEVRGKYPNMLKSDRHNNKFYAKIWADIKQSGFWRGEIWNKRKNGQIYPEILTISAVKNQLDEVQHYVAIFYDITYIKENETRLEKIAHYDPLTKLPNRFLLLEKLAIAMNNVKENGKKIAVIYLDLDGFKKANDTYGHNCGDGLLVAISSRMQGIISNGDNLIARFGGDEFVALINDVSDENALIKILDDMLLAARDKTVINSNKIQVSTSIGVAFYDRHSDISMEDLLKRADWAMYHAKLSGKNRYYIFDENRDEIFNQYNESLLSKDKFDSDEFFLMYQPVVNIKDAKITSFEVLLRWKHPQKGIMLPVDFLHIFSDKVWFDELTIWIIINALRDSEDIFNKGIKLSINIPFEQLNDEIFFAKFKDLYKNSDLRFDMLEIEITDAMSVKDIENEILNLVIYEDLGIKFVFDDFGSSLSLANTMKTAPTNTYKINKKYALELLDRADNVDMLQTILNICSAFKKRAIIKGVENEYIYNIVANIGFVELQGNFISKPIFKDDISDMINTIYIKRVFNPNLEKIPLYKFIIYQINAIKQIIISIENYNTSIFDYSTYRKVYDEFDRLKEVPESCKEADKLITLVFSSNFINKEEIAYLLNELEHKKLNILNTIIGE</sequence>
<dbReference type="InterPro" id="IPR001610">
    <property type="entry name" value="PAC"/>
</dbReference>
<dbReference type="NCBIfam" id="TIGR00229">
    <property type="entry name" value="sensory_box"/>
    <property type="match status" value="3"/>
</dbReference>
<keyword evidence="1" id="KW-1133">Transmembrane helix</keyword>
<dbReference type="Proteomes" id="UP000535509">
    <property type="component" value="Unassembled WGS sequence"/>
</dbReference>
<dbReference type="Pfam" id="PF00563">
    <property type="entry name" value="EAL"/>
    <property type="match status" value="1"/>
</dbReference>
<dbReference type="Gene3D" id="3.20.20.450">
    <property type="entry name" value="EAL domain"/>
    <property type="match status" value="1"/>
</dbReference>
<dbReference type="PROSITE" id="PS50887">
    <property type="entry name" value="GGDEF"/>
    <property type="match status" value="1"/>
</dbReference>
<dbReference type="SUPFAM" id="SSF55073">
    <property type="entry name" value="Nucleotide cyclase"/>
    <property type="match status" value="1"/>
</dbReference>
<dbReference type="Gene3D" id="3.30.70.270">
    <property type="match status" value="1"/>
</dbReference>
<protein>
    <submittedName>
        <fullName evidence="6">PAS domain S-box protein</fullName>
    </submittedName>
</protein>
<dbReference type="InterPro" id="IPR000160">
    <property type="entry name" value="GGDEF_dom"/>
</dbReference>
<feature type="domain" description="GGDEF" evidence="5">
    <location>
        <begin position="877"/>
        <end position="1012"/>
    </location>
</feature>
<keyword evidence="1" id="KW-0472">Membrane</keyword>
<comment type="caution">
    <text evidence="6">The sequence shown here is derived from an EMBL/GenBank/DDBJ whole genome shotgun (WGS) entry which is preliminary data.</text>
</comment>
<dbReference type="Gene3D" id="3.30.450.20">
    <property type="entry name" value="PAS domain"/>
    <property type="match status" value="4"/>
</dbReference>
<dbReference type="SMART" id="SM00086">
    <property type="entry name" value="PAC"/>
    <property type="match status" value="2"/>
</dbReference>
<dbReference type="NCBIfam" id="TIGR00254">
    <property type="entry name" value="GGDEF"/>
    <property type="match status" value="1"/>
</dbReference>
<dbReference type="PANTHER" id="PTHR44757:SF2">
    <property type="entry name" value="BIOFILM ARCHITECTURE MAINTENANCE PROTEIN MBAA"/>
    <property type="match status" value="1"/>
</dbReference>
<dbReference type="SMART" id="SM00267">
    <property type="entry name" value="GGDEF"/>
    <property type="match status" value="1"/>
</dbReference>
<evidence type="ECO:0000256" key="1">
    <source>
        <dbReference type="SAM" id="Phobius"/>
    </source>
</evidence>